<keyword evidence="2" id="KW-1185">Reference proteome</keyword>
<dbReference type="AlphaFoldDB" id="A0A8S1M5M8"/>
<dbReference type="Proteomes" id="UP000692954">
    <property type="component" value="Unassembled WGS sequence"/>
</dbReference>
<evidence type="ECO:0000313" key="1">
    <source>
        <dbReference type="EMBL" id="CAD8075988.1"/>
    </source>
</evidence>
<accession>A0A8S1M5M8</accession>
<gene>
    <name evidence="1" type="ORF">PSON_ATCC_30995.1.T0340122</name>
</gene>
<organism evidence="1 2">
    <name type="scientific">Paramecium sonneborni</name>
    <dbReference type="NCBI Taxonomy" id="65129"/>
    <lineage>
        <taxon>Eukaryota</taxon>
        <taxon>Sar</taxon>
        <taxon>Alveolata</taxon>
        <taxon>Ciliophora</taxon>
        <taxon>Intramacronucleata</taxon>
        <taxon>Oligohymenophorea</taxon>
        <taxon>Peniculida</taxon>
        <taxon>Parameciidae</taxon>
        <taxon>Paramecium</taxon>
    </lineage>
</organism>
<dbReference type="EMBL" id="CAJJDN010000034">
    <property type="protein sequence ID" value="CAD8075988.1"/>
    <property type="molecule type" value="Genomic_DNA"/>
</dbReference>
<protein>
    <submittedName>
        <fullName evidence="1">Uncharacterized protein</fullName>
    </submittedName>
</protein>
<evidence type="ECO:0000313" key="2">
    <source>
        <dbReference type="Proteomes" id="UP000692954"/>
    </source>
</evidence>
<reference evidence="1" key="1">
    <citation type="submission" date="2021-01" db="EMBL/GenBank/DDBJ databases">
        <authorList>
            <consortium name="Genoscope - CEA"/>
            <person name="William W."/>
        </authorList>
    </citation>
    <scope>NUCLEOTIDE SEQUENCE</scope>
</reference>
<proteinExistence type="predicted"/>
<name>A0A8S1M5M8_9CILI</name>
<sequence>MDKSLQGCIVFRYNNNKYSLDFIYKLLSSHILSIIIHSYDTNNMNTIIQFIALLLEHLPLIQVL</sequence>
<comment type="caution">
    <text evidence="1">The sequence shown here is derived from an EMBL/GenBank/DDBJ whole genome shotgun (WGS) entry which is preliminary data.</text>
</comment>